<dbReference type="InterPro" id="IPR011642">
    <property type="entry name" value="Gate_dom"/>
</dbReference>
<dbReference type="Proteomes" id="UP001596422">
    <property type="component" value="Unassembled WGS sequence"/>
</dbReference>
<dbReference type="RefSeq" id="WP_379907729.1">
    <property type="nucleotide sequence ID" value="NZ_JBHSWE010000001.1"/>
</dbReference>
<evidence type="ECO:0000259" key="2">
    <source>
        <dbReference type="Pfam" id="PF07670"/>
    </source>
</evidence>
<comment type="caution">
    <text evidence="3">The sequence shown here is derived from an EMBL/GenBank/DDBJ whole genome shotgun (WGS) entry which is preliminary data.</text>
</comment>
<dbReference type="Pfam" id="PF07670">
    <property type="entry name" value="Gate"/>
    <property type="match status" value="1"/>
</dbReference>
<organism evidence="3 4">
    <name type="scientific">Marinobacterium aestuariivivens</name>
    <dbReference type="NCBI Taxonomy" id="1698799"/>
    <lineage>
        <taxon>Bacteria</taxon>
        <taxon>Pseudomonadati</taxon>
        <taxon>Pseudomonadota</taxon>
        <taxon>Gammaproteobacteria</taxon>
        <taxon>Oceanospirillales</taxon>
        <taxon>Oceanospirillaceae</taxon>
        <taxon>Marinobacterium</taxon>
    </lineage>
</organism>
<feature type="transmembrane region" description="Helical" evidence="1">
    <location>
        <begin position="123"/>
        <end position="143"/>
    </location>
</feature>
<keyword evidence="1" id="KW-0472">Membrane</keyword>
<feature type="transmembrane region" description="Helical" evidence="1">
    <location>
        <begin position="57"/>
        <end position="84"/>
    </location>
</feature>
<evidence type="ECO:0000313" key="3">
    <source>
        <dbReference type="EMBL" id="MFC6669150.1"/>
    </source>
</evidence>
<feature type="transmembrane region" description="Helical" evidence="1">
    <location>
        <begin position="96"/>
        <end position="117"/>
    </location>
</feature>
<evidence type="ECO:0000313" key="4">
    <source>
        <dbReference type="Proteomes" id="UP001596422"/>
    </source>
</evidence>
<feature type="domain" description="Nucleoside transporter/FeoB GTPase Gate" evidence="2">
    <location>
        <begin position="21"/>
        <end position="116"/>
    </location>
</feature>
<gene>
    <name evidence="3" type="ORF">ACFQDL_02770</name>
</gene>
<sequence>MEAIVSVILESGRTAVELALYILLPILVVMLALMKLLEAHGVLAWVANRLAPLLRLFGLPGLGIFAMIKLLLVSFSAPVATLALMDRNGTSLRHIAATFAMVLTMSQANVVFPMVAVGLNLPVILVTSLVGGLFAAALTYYLLARSLDDGAEGDAGAVSRVKERRSTMEILADGGQEGMKIALASLPMLLLALCFVGTLEALGAIPLLGALMTPLLNLLGLPEATVLPIVTKFIAGGTAFMGVTLDLMNQGLISAHDLNRMAGFVTHPLDLAGVAILGAAGKRVGAVARAAVLGALAGMVLRGVLHLLIF</sequence>
<keyword evidence="1" id="KW-1133">Transmembrane helix</keyword>
<feature type="transmembrane region" description="Helical" evidence="1">
    <location>
        <begin position="286"/>
        <end position="309"/>
    </location>
</feature>
<feature type="transmembrane region" description="Helical" evidence="1">
    <location>
        <begin position="261"/>
        <end position="280"/>
    </location>
</feature>
<dbReference type="EMBL" id="JBHSWE010000001">
    <property type="protein sequence ID" value="MFC6669150.1"/>
    <property type="molecule type" value="Genomic_DNA"/>
</dbReference>
<dbReference type="PANTHER" id="PTHR35793:SF2">
    <property type="entry name" value="INNER MEMBRANE PROTEIN YJIG"/>
    <property type="match status" value="1"/>
</dbReference>
<proteinExistence type="predicted"/>
<dbReference type="PANTHER" id="PTHR35793">
    <property type="entry name" value="INNER MEMBRANE PROTEIN YJIG"/>
    <property type="match status" value="1"/>
</dbReference>
<dbReference type="InterPro" id="IPR052549">
    <property type="entry name" value="SpmB"/>
</dbReference>
<feature type="transmembrane region" description="Helical" evidence="1">
    <location>
        <begin position="229"/>
        <end position="249"/>
    </location>
</feature>
<keyword evidence="1" id="KW-0812">Transmembrane</keyword>
<reference evidence="4" key="1">
    <citation type="journal article" date="2019" name="Int. J. Syst. Evol. Microbiol.">
        <title>The Global Catalogue of Microorganisms (GCM) 10K type strain sequencing project: providing services to taxonomists for standard genome sequencing and annotation.</title>
        <authorList>
            <consortium name="The Broad Institute Genomics Platform"/>
            <consortium name="The Broad Institute Genome Sequencing Center for Infectious Disease"/>
            <person name="Wu L."/>
            <person name="Ma J."/>
        </authorList>
    </citation>
    <scope>NUCLEOTIDE SEQUENCE [LARGE SCALE GENOMIC DNA]</scope>
    <source>
        <strain evidence="4">NBRC 111756</strain>
    </source>
</reference>
<feature type="transmembrane region" description="Helical" evidence="1">
    <location>
        <begin position="189"/>
        <end position="209"/>
    </location>
</feature>
<feature type="transmembrane region" description="Helical" evidence="1">
    <location>
        <begin position="18"/>
        <end position="37"/>
    </location>
</feature>
<name>A0ABW1ZTR9_9GAMM</name>
<keyword evidence="4" id="KW-1185">Reference proteome</keyword>
<protein>
    <submittedName>
        <fullName evidence="3">Nucleoside recognition domain-containing protein</fullName>
    </submittedName>
</protein>
<accession>A0ABW1ZTR9</accession>
<evidence type="ECO:0000256" key="1">
    <source>
        <dbReference type="SAM" id="Phobius"/>
    </source>
</evidence>